<keyword evidence="1" id="KW-0812">Transmembrane</keyword>
<evidence type="ECO:0000313" key="3">
    <source>
        <dbReference type="Proteomes" id="UP000287470"/>
    </source>
</evidence>
<evidence type="ECO:0000256" key="1">
    <source>
        <dbReference type="SAM" id="Phobius"/>
    </source>
</evidence>
<proteinExistence type="predicted"/>
<comment type="caution">
    <text evidence="2">The sequence shown here is derived from an EMBL/GenBank/DDBJ whole genome shotgun (WGS) entry which is preliminary data.</text>
</comment>
<organism evidence="2 3">
    <name type="scientific">Bifidobacterium samirii</name>
    <dbReference type="NCBI Taxonomy" id="2306974"/>
    <lineage>
        <taxon>Bacteria</taxon>
        <taxon>Bacillati</taxon>
        <taxon>Actinomycetota</taxon>
        <taxon>Actinomycetes</taxon>
        <taxon>Bifidobacteriales</taxon>
        <taxon>Bifidobacteriaceae</taxon>
        <taxon>Bifidobacterium</taxon>
    </lineage>
</organism>
<feature type="transmembrane region" description="Helical" evidence="1">
    <location>
        <begin position="90"/>
        <end position="107"/>
    </location>
</feature>
<dbReference type="RefSeq" id="WP_125968997.1">
    <property type="nucleotide sequence ID" value="NZ_QXGK01000021.1"/>
</dbReference>
<name>A0A430FJG0_9BIFI</name>
<protein>
    <submittedName>
        <fullName evidence="2">Uncharacterized protein</fullName>
    </submittedName>
</protein>
<dbReference type="Proteomes" id="UP000287470">
    <property type="component" value="Unassembled WGS sequence"/>
</dbReference>
<accession>A0A430FJG0</accession>
<keyword evidence="1" id="KW-1133">Transmembrane helix</keyword>
<dbReference type="AlphaFoldDB" id="A0A430FJG0"/>
<sequence>MNDPVAANNQIPSVGRMTPTQLIELLQPLDEQFEQIETIEHGIQTAHEVMKKNETEYDIGMACLLLAGLIGAGALLYACVSEPWNHDAPVASLIAGLIGIIPLLVGLNQLRVYRHNIDTVFPALYPAIAADEQSIDTIRKTMRPTLLLLPVTCRNGEANAYILQMLICGRADGFNTAVTLWEEHEHRRRMEQYEQDKVTEARKQTTALAISAPAQASQAFEARRQTRELRGLRDDLNNRH</sequence>
<evidence type="ECO:0000313" key="2">
    <source>
        <dbReference type="EMBL" id="RSX52966.1"/>
    </source>
</evidence>
<gene>
    <name evidence="2" type="ORF">D2E24_1737</name>
</gene>
<keyword evidence="3" id="KW-1185">Reference proteome</keyword>
<reference evidence="2 3" key="1">
    <citation type="submission" date="2018-09" db="EMBL/GenBank/DDBJ databases">
        <title>Characterization of the phylogenetic diversity of five novel species belonging to the genus Bifidobacterium.</title>
        <authorList>
            <person name="Lugli G.A."/>
            <person name="Duranti S."/>
            <person name="Milani C."/>
        </authorList>
    </citation>
    <scope>NUCLEOTIDE SEQUENCE [LARGE SCALE GENOMIC DNA]</scope>
    <source>
        <strain evidence="2 3">2033B</strain>
    </source>
</reference>
<feature type="transmembrane region" description="Helical" evidence="1">
    <location>
        <begin position="59"/>
        <end position="78"/>
    </location>
</feature>
<dbReference type="OrthoDB" id="3232555at2"/>
<keyword evidence="1" id="KW-0472">Membrane</keyword>
<dbReference type="EMBL" id="QXGK01000021">
    <property type="protein sequence ID" value="RSX52966.1"/>
    <property type="molecule type" value="Genomic_DNA"/>
</dbReference>